<dbReference type="GO" id="GO:0005737">
    <property type="term" value="C:cytoplasm"/>
    <property type="evidence" value="ECO:0007669"/>
    <property type="project" value="TreeGrafter"/>
</dbReference>
<dbReference type="PROSITE" id="PS00910">
    <property type="entry name" value="UPF0029"/>
    <property type="match status" value="1"/>
</dbReference>
<dbReference type="OrthoDB" id="9813771at2"/>
<dbReference type="InterPro" id="IPR001498">
    <property type="entry name" value="Impact_N"/>
</dbReference>
<evidence type="ECO:0000313" key="4">
    <source>
        <dbReference type="Proteomes" id="UP000005868"/>
    </source>
</evidence>
<dbReference type="InterPro" id="IPR036956">
    <property type="entry name" value="Impact_N_sf"/>
</dbReference>
<dbReference type="Pfam" id="PF01205">
    <property type="entry name" value="Impact_N"/>
    <property type="match status" value="1"/>
</dbReference>
<gene>
    <name evidence="3" type="ordered locus">Tlie_1872</name>
</gene>
<dbReference type="AlphaFoldDB" id="G7V9C1"/>
<dbReference type="InterPro" id="IPR023582">
    <property type="entry name" value="Impact"/>
</dbReference>
<accession>G7V9C1</accession>
<dbReference type="Gene3D" id="3.30.230.30">
    <property type="entry name" value="Impact, N-terminal domain"/>
    <property type="match status" value="1"/>
</dbReference>
<dbReference type="HOGENOM" id="CLU_083552_1_0_0"/>
<evidence type="ECO:0000256" key="1">
    <source>
        <dbReference type="ARBA" id="ARBA00007665"/>
    </source>
</evidence>
<organism evidence="3 4">
    <name type="scientific">Thermovirga lienii (strain ATCC BAA-1197 / DSM 17291 / Cas60314)</name>
    <dbReference type="NCBI Taxonomy" id="580340"/>
    <lineage>
        <taxon>Bacteria</taxon>
        <taxon>Thermotogati</taxon>
        <taxon>Synergistota</taxon>
        <taxon>Synergistia</taxon>
        <taxon>Synergistales</taxon>
        <taxon>Thermovirgaceae</taxon>
        <taxon>Thermovirga</taxon>
    </lineage>
</organism>
<dbReference type="eggNOG" id="COG1739">
    <property type="taxonomic scope" value="Bacteria"/>
</dbReference>
<reference evidence="3 4" key="2">
    <citation type="journal article" date="2012" name="Stand. Genomic Sci.">
        <title>Genome sequence of the moderately thermophilic, amino-acid-degrading and sulfur-reducing bacterium Thermovirga lienii type strain (Cas60314(T)).</title>
        <authorList>
            <person name="Goker M."/>
            <person name="Saunders E."/>
            <person name="Lapidus A."/>
            <person name="Nolan M."/>
            <person name="Lucas S."/>
            <person name="Hammon N."/>
            <person name="Deshpande S."/>
            <person name="Cheng J.F."/>
            <person name="Han C."/>
            <person name="Tapia R."/>
            <person name="Goodwin L.A."/>
            <person name="Pitluck S."/>
            <person name="Liolios K."/>
            <person name="Mavromatis K."/>
            <person name="Pagani I."/>
            <person name="Ivanova N."/>
            <person name="Mikhailova N."/>
            <person name="Pati A."/>
            <person name="Chen A."/>
            <person name="Palaniappan K."/>
            <person name="Land M."/>
            <person name="Chang Y.J."/>
            <person name="Jeffries C.D."/>
            <person name="Brambilla E.M."/>
            <person name="Rohde M."/>
            <person name="Spring S."/>
            <person name="Detter J.C."/>
            <person name="Woyke T."/>
            <person name="Bristow J."/>
            <person name="Eisen J.A."/>
            <person name="Markowitz V."/>
            <person name="Hugenholtz P."/>
            <person name="Kyrpides N.C."/>
            <person name="Klenk H.P."/>
        </authorList>
    </citation>
    <scope>NUCLEOTIDE SEQUENCE [LARGE SCALE GENOMIC DNA]</scope>
    <source>
        <strain evidence="4">ATCC BAA-1197 / DSM 17291 / Cas60314</strain>
    </source>
</reference>
<dbReference type="KEGG" id="tli:Tlie_1872"/>
<dbReference type="InterPro" id="IPR020568">
    <property type="entry name" value="Ribosomal_Su5_D2-typ_SF"/>
</dbReference>
<dbReference type="EMBL" id="CP003096">
    <property type="protein sequence ID" value="AER67581.1"/>
    <property type="molecule type" value="Genomic_DNA"/>
</dbReference>
<dbReference type="GO" id="GO:0006446">
    <property type="term" value="P:regulation of translational initiation"/>
    <property type="evidence" value="ECO:0007669"/>
    <property type="project" value="TreeGrafter"/>
</dbReference>
<name>G7V9C1_THELD</name>
<protein>
    <submittedName>
        <fullName evidence="3">Uncharacterized protein family UPF0029, Impact, N-terminal</fullName>
    </submittedName>
</protein>
<dbReference type="PANTHER" id="PTHR16301">
    <property type="entry name" value="IMPACT-RELATED"/>
    <property type="match status" value="1"/>
</dbReference>
<dbReference type="PANTHER" id="PTHR16301:SF20">
    <property type="entry name" value="IMPACT FAMILY MEMBER YIGZ"/>
    <property type="match status" value="1"/>
</dbReference>
<sequence length="208" mass="23365">MDRSDTYWEPQKSVSVELKEKRSFFIASVGITRSEEEAKEFIREINRKFKDATHNCWAYRVGVERVVEYYSDAGEPSGTAGKPILGAIQHAGVTNATIVVTRYFGGIKLGVRGLIDAYGRSATLALEEAGKVMRRVSLNALVVLGYENTRAFMAQLKEIGVQEDLIESSYSVNVTLRFPVPKSFVPQAEELFKGYEARNLLISWAWEN</sequence>
<dbReference type="Proteomes" id="UP000005868">
    <property type="component" value="Chromosome"/>
</dbReference>
<evidence type="ECO:0000313" key="3">
    <source>
        <dbReference type="EMBL" id="AER67581.1"/>
    </source>
</evidence>
<keyword evidence="4" id="KW-1185">Reference proteome</keyword>
<evidence type="ECO:0000259" key="2">
    <source>
        <dbReference type="Pfam" id="PF01205"/>
    </source>
</evidence>
<dbReference type="SUPFAM" id="SSF54211">
    <property type="entry name" value="Ribosomal protein S5 domain 2-like"/>
    <property type="match status" value="1"/>
</dbReference>
<proteinExistence type="inferred from homology"/>
<feature type="domain" description="Impact N-terminal" evidence="2">
    <location>
        <begin position="21"/>
        <end position="126"/>
    </location>
</feature>
<comment type="similarity">
    <text evidence="1">Belongs to the IMPACT family.</text>
</comment>
<dbReference type="InterPro" id="IPR020569">
    <property type="entry name" value="UPF0029_Impact_CS"/>
</dbReference>
<reference evidence="4" key="1">
    <citation type="submission" date="2011-10" db="EMBL/GenBank/DDBJ databases">
        <title>The complete genome of chromosome of Thermovirga lienii DSM 17291.</title>
        <authorList>
            <consortium name="US DOE Joint Genome Institute (JGI-PGF)"/>
            <person name="Lucas S."/>
            <person name="Copeland A."/>
            <person name="Lapidus A."/>
            <person name="Glavina del Rio T."/>
            <person name="Dalin E."/>
            <person name="Tice H."/>
            <person name="Bruce D."/>
            <person name="Goodwin L."/>
            <person name="Pitluck S."/>
            <person name="Peters L."/>
            <person name="Mikhailova N."/>
            <person name="Saunders E."/>
            <person name="Kyrpides N."/>
            <person name="Mavromatis K."/>
            <person name="Ivanova N."/>
            <person name="Last F.I."/>
            <person name="Brettin T."/>
            <person name="Detter J.C."/>
            <person name="Han C."/>
            <person name="Larimer F."/>
            <person name="Land M."/>
            <person name="Hauser L."/>
            <person name="Markowitz V."/>
            <person name="Cheng J.-F."/>
            <person name="Hugenholtz P."/>
            <person name="Woyke T."/>
            <person name="Wu D."/>
            <person name="Spring S."/>
            <person name="Schroeder M."/>
            <person name="Brambilla E.-M."/>
            <person name="Klenk H.-P."/>
            <person name="Eisen J.A."/>
        </authorList>
    </citation>
    <scope>NUCLEOTIDE SEQUENCE [LARGE SCALE GENOMIC DNA]</scope>
    <source>
        <strain evidence="4">ATCC BAA-1197 / DSM 17291 / Cas60314</strain>
    </source>
</reference>
<dbReference type="STRING" id="580340.Tlie_1872"/>